<dbReference type="AlphaFoldDB" id="A0A2U3EC75"/>
<reference evidence="2" key="3">
    <citation type="submission" date="2023-11" db="EMBL/GenBank/DDBJ databases">
        <authorList>
            <person name="Beijen E."/>
            <person name="Ohm R.A."/>
        </authorList>
    </citation>
    <scope>NUCLEOTIDE SEQUENCE</scope>
    <source>
        <strain evidence="2">CBS 150709</strain>
    </source>
</reference>
<reference evidence="2 5" key="4">
    <citation type="journal article" date="2024" name="Microbiol. Resour. Announc.">
        <title>Genome annotations for the ascomycete fungi Trichoderma harzianum, Trichoderma aggressivum, and Purpureocillium lilacinum.</title>
        <authorList>
            <person name="Beijen E.P.W."/>
            <person name="Ohm R.A."/>
        </authorList>
    </citation>
    <scope>NUCLEOTIDE SEQUENCE [LARGE SCALE GENOMIC DNA]</scope>
    <source>
        <strain evidence="2 5">CBS 150709</strain>
    </source>
</reference>
<sequence length="263" mass="27629">MPPGGVVLAEDRRDASITCLVGNASPLRPRCTLQGGFFNWSRAPFEHVWKVHGSVPSSVEHGAAGLVRVRPELASAPQYGVGLPAHGHERGVCHAMRSQRGMGAAVSCTAFDKRSNGLLPLAEAPGSAARKGSCRLRGAWFADTEEPHALLAQWGAMRQAGGSRRCDAHNPPTAPSPTPLTHSGMTPDASADPHLIYKAYAALPRRDARIGAVSNHSSTNGSRARVSFGPTNSRPAESGSVDAGARKTTEQAEGVYYVVARAA</sequence>
<evidence type="ECO:0000313" key="2">
    <source>
        <dbReference type="EMBL" id="KAK4093937.1"/>
    </source>
</evidence>
<dbReference type="Proteomes" id="UP001287286">
    <property type="component" value="Unassembled WGS sequence"/>
</dbReference>
<feature type="region of interest" description="Disordered" evidence="1">
    <location>
        <begin position="161"/>
        <end position="189"/>
    </location>
</feature>
<evidence type="ECO:0000313" key="5">
    <source>
        <dbReference type="Proteomes" id="UP001287286"/>
    </source>
</evidence>
<protein>
    <submittedName>
        <fullName evidence="3">Uncharacterized protein</fullName>
    </submittedName>
</protein>
<dbReference type="EMBL" id="JAWRVI010000004">
    <property type="protein sequence ID" value="KAK4093937.1"/>
    <property type="molecule type" value="Genomic_DNA"/>
</dbReference>
<evidence type="ECO:0000313" key="4">
    <source>
        <dbReference type="Proteomes" id="UP000245956"/>
    </source>
</evidence>
<dbReference type="Proteomes" id="UP000245956">
    <property type="component" value="Unassembled WGS sequence"/>
</dbReference>
<gene>
    <name evidence="3" type="ORF">PCL_10729</name>
    <name evidence="2" type="ORF">Purlil1_1428</name>
</gene>
<accession>A0A2U3EC75</accession>
<organism evidence="3 4">
    <name type="scientific">Purpureocillium lilacinum</name>
    <name type="common">Paecilomyces lilacinus</name>
    <dbReference type="NCBI Taxonomy" id="33203"/>
    <lineage>
        <taxon>Eukaryota</taxon>
        <taxon>Fungi</taxon>
        <taxon>Dikarya</taxon>
        <taxon>Ascomycota</taxon>
        <taxon>Pezizomycotina</taxon>
        <taxon>Sordariomycetes</taxon>
        <taxon>Hypocreomycetidae</taxon>
        <taxon>Hypocreales</taxon>
        <taxon>Ophiocordycipitaceae</taxon>
        <taxon>Purpureocillium</taxon>
    </lineage>
</organism>
<evidence type="ECO:0000256" key="1">
    <source>
        <dbReference type="SAM" id="MobiDB-lite"/>
    </source>
</evidence>
<name>A0A2U3EC75_PURLI</name>
<comment type="caution">
    <text evidence="3">The sequence shown here is derived from an EMBL/GenBank/DDBJ whole genome shotgun (WGS) entry which is preliminary data.</text>
</comment>
<reference evidence="3" key="1">
    <citation type="submission" date="2015-05" db="EMBL/GenBank/DDBJ databases">
        <authorList>
            <person name="Wang D.B."/>
            <person name="Wang M."/>
        </authorList>
    </citation>
    <scope>NUCLEOTIDE SEQUENCE</scope>
    <source>
        <strain evidence="3">36-1</strain>
    </source>
</reference>
<keyword evidence="5" id="KW-1185">Reference proteome</keyword>
<evidence type="ECO:0000313" key="3">
    <source>
        <dbReference type="EMBL" id="PWI72106.1"/>
    </source>
</evidence>
<feature type="region of interest" description="Disordered" evidence="1">
    <location>
        <begin position="212"/>
        <end position="248"/>
    </location>
</feature>
<proteinExistence type="predicted"/>
<reference evidence="3 4" key="2">
    <citation type="journal article" date="2016" name="Front. Microbiol.">
        <title>Genome and transcriptome sequences reveal the specific parasitism of the nematophagous Purpureocillium lilacinum 36-1.</title>
        <authorList>
            <person name="Xie J."/>
            <person name="Li S."/>
            <person name="Mo C."/>
            <person name="Xiao X."/>
            <person name="Peng D."/>
            <person name="Wang G."/>
            <person name="Xiao Y."/>
        </authorList>
    </citation>
    <scope>NUCLEOTIDE SEQUENCE [LARGE SCALE GENOMIC DNA]</scope>
    <source>
        <strain evidence="3 4">36-1</strain>
    </source>
</reference>
<dbReference type="EMBL" id="LCWV01000006">
    <property type="protein sequence ID" value="PWI72106.1"/>
    <property type="molecule type" value="Genomic_DNA"/>
</dbReference>